<dbReference type="RefSeq" id="WP_253757857.1">
    <property type="nucleotide sequence ID" value="NZ_JAMZDZ010000001.1"/>
</dbReference>
<comment type="caution">
    <text evidence="5">Lacks conserved residue(s) required for the propagation of feature annotation.</text>
</comment>
<keyword evidence="6" id="KW-0472">Membrane</keyword>
<evidence type="ECO:0000256" key="7">
    <source>
        <dbReference type="SAM" id="SignalP"/>
    </source>
</evidence>
<evidence type="ECO:0000313" key="10">
    <source>
        <dbReference type="Proteomes" id="UP001595816"/>
    </source>
</evidence>
<dbReference type="PRINTS" id="PR00723">
    <property type="entry name" value="SUBTILISIN"/>
</dbReference>
<proteinExistence type="inferred from homology"/>
<evidence type="ECO:0000256" key="6">
    <source>
        <dbReference type="SAM" id="Phobius"/>
    </source>
</evidence>
<dbReference type="Proteomes" id="UP001595816">
    <property type="component" value="Unassembled WGS sequence"/>
</dbReference>
<evidence type="ECO:0000256" key="2">
    <source>
        <dbReference type="ARBA" id="ARBA00022670"/>
    </source>
</evidence>
<dbReference type="PROSITE" id="PS00136">
    <property type="entry name" value="SUBTILASE_ASP"/>
    <property type="match status" value="1"/>
</dbReference>
<dbReference type="Pfam" id="PF00082">
    <property type="entry name" value="Peptidase_S8"/>
    <property type="match status" value="1"/>
</dbReference>
<dbReference type="InterPro" id="IPR036852">
    <property type="entry name" value="Peptidase_S8/S53_dom_sf"/>
</dbReference>
<dbReference type="SUPFAM" id="SSF52743">
    <property type="entry name" value="Subtilisin-like"/>
    <property type="match status" value="1"/>
</dbReference>
<keyword evidence="7" id="KW-0732">Signal</keyword>
<dbReference type="EMBL" id="JBHSAY010000005">
    <property type="protein sequence ID" value="MFC4130457.1"/>
    <property type="molecule type" value="Genomic_DNA"/>
</dbReference>
<evidence type="ECO:0000256" key="3">
    <source>
        <dbReference type="ARBA" id="ARBA00022801"/>
    </source>
</evidence>
<dbReference type="PANTHER" id="PTHR43806">
    <property type="entry name" value="PEPTIDASE S8"/>
    <property type="match status" value="1"/>
</dbReference>
<feature type="domain" description="Peptidase S8/S53" evidence="8">
    <location>
        <begin position="50"/>
        <end position="293"/>
    </location>
</feature>
<reference evidence="10" key="1">
    <citation type="journal article" date="2019" name="Int. J. Syst. Evol. Microbiol.">
        <title>The Global Catalogue of Microorganisms (GCM) 10K type strain sequencing project: providing services to taxonomists for standard genome sequencing and annotation.</title>
        <authorList>
            <consortium name="The Broad Institute Genomics Platform"/>
            <consortium name="The Broad Institute Genome Sequencing Center for Infectious Disease"/>
            <person name="Wu L."/>
            <person name="Ma J."/>
        </authorList>
    </citation>
    <scope>NUCLEOTIDE SEQUENCE [LARGE SCALE GENOMIC DNA]</scope>
    <source>
        <strain evidence="10">CGMCC 4.7289</strain>
    </source>
</reference>
<name>A0ABV8LHP2_9ACTN</name>
<comment type="caution">
    <text evidence="9">The sequence shown here is derived from an EMBL/GenBank/DDBJ whole genome shotgun (WGS) entry which is preliminary data.</text>
</comment>
<keyword evidence="6" id="KW-1133">Transmembrane helix</keyword>
<sequence length="361" mass="35688">MSAKRGTLVLVAAGLIGLVTSAPAYADGVRSQQWYLSSLDLPAAHAVTKGTGVVVAVVDSGVDVTHPDLQGSVLSGTETAGTKDADGRGTALASLVAGHGHGAGGADGVLGVAPGAQILPVAFAPKAGEAGDPAALAAGIDLAVSKGAKVVCVGRGVAPNPRLREAVEDALDADVLVVAADGDVPNGVFSPWPSSILGVLTAIPLDRAGNVAVPPASRQTSGVGVPGTDLISATSGGGYRLQTGATGTGLLCGAAALVRSAYPQMSAEQVADRLRETATDKGTVGPDSQYGAGVLNLKAALAGATAAPSGSPSASHAVVTPEQRPVGVALTESRDWRRWLVVVPLVIFLAGLGAYAFRRKA</sequence>
<accession>A0ABV8LHP2</accession>
<dbReference type="InterPro" id="IPR050131">
    <property type="entry name" value="Peptidase_S8_subtilisin-like"/>
</dbReference>
<feature type="signal peptide" evidence="7">
    <location>
        <begin position="1"/>
        <end position="26"/>
    </location>
</feature>
<dbReference type="InterPro" id="IPR015500">
    <property type="entry name" value="Peptidase_S8_subtilisin-rel"/>
</dbReference>
<organism evidence="9 10">
    <name type="scientific">Hamadaea flava</name>
    <dbReference type="NCBI Taxonomy" id="1742688"/>
    <lineage>
        <taxon>Bacteria</taxon>
        <taxon>Bacillati</taxon>
        <taxon>Actinomycetota</taxon>
        <taxon>Actinomycetes</taxon>
        <taxon>Micromonosporales</taxon>
        <taxon>Micromonosporaceae</taxon>
        <taxon>Hamadaea</taxon>
    </lineage>
</organism>
<dbReference type="InterPro" id="IPR000209">
    <property type="entry name" value="Peptidase_S8/S53_dom"/>
</dbReference>
<dbReference type="PROSITE" id="PS51892">
    <property type="entry name" value="SUBTILASE"/>
    <property type="match status" value="1"/>
</dbReference>
<dbReference type="InterPro" id="IPR023827">
    <property type="entry name" value="Peptidase_S8_Asp-AS"/>
</dbReference>
<evidence type="ECO:0000313" key="9">
    <source>
        <dbReference type="EMBL" id="MFC4130457.1"/>
    </source>
</evidence>
<feature type="transmembrane region" description="Helical" evidence="6">
    <location>
        <begin position="339"/>
        <end position="357"/>
    </location>
</feature>
<comment type="similarity">
    <text evidence="1 5">Belongs to the peptidase S8 family.</text>
</comment>
<keyword evidence="2" id="KW-0645">Protease</keyword>
<keyword evidence="3" id="KW-0378">Hydrolase</keyword>
<dbReference type="PANTHER" id="PTHR43806:SF11">
    <property type="entry name" value="CEREVISIN-RELATED"/>
    <property type="match status" value="1"/>
</dbReference>
<dbReference type="Gene3D" id="3.40.50.200">
    <property type="entry name" value="Peptidase S8/S53 domain"/>
    <property type="match status" value="1"/>
</dbReference>
<keyword evidence="6" id="KW-0812">Transmembrane</keyword>
<feature type="chain" id="PRO_5045298070" evidence="7">
    <location>
        <begin position="27"/>
        <end position="361"/>
    </location>
</feature>
<evidence type="ECO:0000256" key="5">
    <source>
        <dbReference type="PROSITE-ProRule" id="PRU01240"/>
    </source>
</evidence>
<gene>
    <name evidence="9" type="ORF">ACFOZ4_07555</name>
</gene>
<protein>
    <submittedName>
        <fullName evidence="9">S8 family serine peptidase</fullName>
    </submittedName>
</protein>
<keyword evidence="4" id="KW-0720">Serine protease</keyword>
<evidence type="ECO:0000256" key="4">
    <source>
        <dbReference type="ARBA" id="ARBA00022825"/>
    </source>
</evidence>
<evidence type="ECO:0000256" key="1">
    <source>
        <dbReference type="ARBA" id="ARBA00011073"/>
    </source>
</evidence>
<keyword evidence="10" id="KW-1185">Reference proteome</keyword>
<evidence type="ECO:0000259" key="8">
    <source>
        <dbReference type="Pfam" id="PF00082"/>
    </source>
</evidence>